<protein>
    <submittedName>
        <fullName evidence="1">Uncharacterized protein</fullName>
    </submittedName>
</protein>
<keyword evidence="2" id="KW-1185">Reference proteome</keyword>
<evidence type="ECO:0000313" key="2">
    <source>
        <dbReference type="Proteomes" id="UP000694421"/>
    </source>
</evidence>
<organism evidence="1 2">
    <name type="scientific">Salvator merianae</name>
    <name type="common">Argentine black and white tegu</name>
    <name type="synonym">Tupinambis merianae</name>
    <dbReference type="NCBI Taxonomy" id="96440"/>
    <lineage>
        <taxon>Eukaryota</taxon>
        <taxon>Metazoa</taxon>
        <taxon>Chordata</taxon>
        <taxon>Craniata</taxon>
        <taxon>Vertebrata</taxon>
        <taxon>Euteleostomi</taxon>
        <taxon>Lepidosauria</taxon>
        <taxon>Squamata</taxon>
        <taxon>Bifurcata</taxon>
        <taxon>Unidentata</taxon>
        <taxon>Episquamata</taxon>
        <taxon>Laterata</taxon>
        <taxon>Teiioidea</taxon>
        <taxon>Teiidae</taxon>
        <taxon>Salvator</taxon>
    </lineage>
</organism>
<name>A0A8D0DZR4_SALMN</name>
<dbReference type="Ensembl" id="ENSSMRT00000027949.1">
    <property type="protein sequence ID" value="ENSSMRP00000023852.1"/>
    <property type="gene ID" value="ENSSMRG00000018512.1"/>
</dbReference>
<accession>A0A8D0DZR4</accession>
<evidence type="ECO:0000313" key="1">
    <source>
        <dbReference type="Ensembl" id="ENSSMRP00000023852.1"/>
    </source>
</evidence>
<sequence>MALSQYVTGPTHITGDTPGLVFASEWIEDRWTSGEPIVMDGSLTGKTQTCCGRSPVLKEKRLDNIHLQQVSVRRFVSFNLFSTAEDEKMTEDKDGFWVQYKSICYPEYTISIKCNRGLLNCYFIEDVEEGCVTKDVFNSVHANILPPINKYHVHHVLLCLIGCKLCPVSD</sequence>
<dbReference type="GeneTree" id="ENSGT00940000178768"/>
<reference evidence="1" key="2">
    <citation type="submission" date="2025-09" db="UniProtKB">
        <authorList>
            <consortium name="Ensembl"/>
        </authorList>
    </citation>
    <scope>IDENTIFICATION</scope>
</reference>
<proteinExistence type="predicted"/>
<dbReference type="Proteomes" id="UP000694421">
    <property type="component" value="Unplaced"/>
</dbReference>
<dbReference type="AlphaFoldDB" id="A0A8D0DZR4"/>
<reference evidence="1" key="1">
    <citation type="submission" date="2025-08" db="UniProtKB">
        <authorList>
            <consortium name="Ensembl"/>
        </authorList>
    </citation>
    <scope>IDENTIFICATION</scope>
</reference>